<dbReference type="PRINTS" id="PR01998">
    <property type="entry name" value="MTP2STAPHYLO"/>
</dbReference>
<name>A0A8S5P8D6_9CAUD</name>
<proteinExistence type="predicted"/>
<dbReference type="PRINTS" id="PR01997">
    <property type="entry name" value="MTP2FAMILY"/>
</dbReference>
<organism evidence="1">
    <name type="scientific">Siphoviridae sp. ctM4S20</name>
    <dbReference type="NCBI Taxonomy" id="2825458"/>
    <lineage>
        <taxon>Viruses</taxon>
        <taxon>Duplodnaviria</taxon>
        <taxon>Heunggongvirae</taxon>
        <taxon>Uroviricota</taxon>
        <taxon>Caudoviricetes</taxon>
    </lineage>
</organism>
<accession>A0A8S5P8D6</accession>
<dbReference type="Pfam" id="PF06199">
    <property type="entry name" value="Phage_tail_2"/>
    <property type="match status" value="1"/>
</dbReference>
<dbReference type="InterPro" id="IPR011855">
    <property type="entry name" value="Phgtail_TP901_1"/>
</dbReference>
<protein>
    <submittedName>
        <fullName evidence="1">Major tail protein</fullName>
    </submittedName>
</protein>
<dbReference type="InterPro" id="IPR022345">
    <property type="entry name" value="Phage_69_Orf23_MTP"/>
</dbReference>
<sequence length="163" mass="17938">MVLEPQKGKDRILMFRKKGDKTAAAKLALQTEHKWEYERKTDSTKTKDGAISAAGGLEVTLSIEAVASRDELNNMLKNSVIEGYELEVWDIDLKGEKQGAKYPALYAIGKLSKWEVPANVEDLITLQTEMAIDGKPVPGYATLTAEQEAEVLYAFTDTTAITG</sequence>
<evidence type="ECO:0000313" key="1">
    <source>
        <dbReference type="EMBL" id="DAE02944.1"/>
    </source>
</evidence>
<dbReference type="EMBL" id="BK015356">
    <property type="protein sequence ID" value="DAE02944.1"/>
    <property type="molecule type" value="Genomic_DNA"/>
</dbReference>
<reference evidence="1" key="1">
    <citation type="journal article" date="2021" name="Proc. Natl. Acad. Sci. U.S.A.">
        <title>A Catalog of Tens of Thousands of Viruses from Human Metagenomes Reveals Hidden Associations with Chronic Diseases.</title>
        <authorList>
            <person name="Tisza M.J."/>
            <person name="Buck C.B."/>
        </authorList>
    </citation>
    <scope>NUCLEOTIDE SEQUENCE</scope>
    <source>
        <strain evidence="1">CtM4S20</strain>
    </source>
</reference>
<dbReference type="NCBIfam" id="TIGR02126">
    <property type="entry name" value="phgtail_TP901_1"/>
    <property type="match status" value="1"/>
</dbReference>